<name>A0A061IRU2_TRYRA</name>
<dbReference type="AlphaFoldDB" id="A0A061IRU2"/>
<gene>
    <name evidence="1" type="ORF">TRSC58_07576</name>
</gene>
<evidence type="ECO:0000313" key="2">
    <source>
        <dbReference type="Proteomes" id="UP000031737"/>
    </source>
</evidence>
<keyword evidence="2" id="KW-1185">Reference proteome</keyword>
<protein>
    <submittedName>
        <fullName evidence="1">Uncharacterized protein</fullName>
    </submittedName>
</protein>
<evidence type="ECO:0000313" key="1">
    <source>
        <dbReference type="EMBL" id="ESL04879.1"/>
    </source>
</evidence>
<proteinExistence type="predicted"/>
<sequence>MRILRWQFFKLYLSCLSWTMCLFVRVRVYGEEACWFSALHVVCSFFSFPCMHGVVVACPGRCCVATHSAHSPLHLVRLAFGK</sequence>
<comment type="caution">
    <text evidence="1">The sequence shown here is derived from an EMBL/GenBank/DDBJ whole genome shotgun (WGS) entry which is preliminary data.</text>
</comment>
<organism evidence="1 2">
    <name type="scientific">Trypanosoma rangeli SC58</name>
    <dbReference type="NCBI Taxonomy" id="429131"/>
    <lineage>
        <taxon>Eukaryota</taxon>
        <taxon>Discoba</taxon>
        <taxon>Euglenozoa</taxon>
        <taxon>Kinetoplastea</taxon>
        <taxon>Metakinetoplastina</taxon>
        <taxon>Trypanosomatida</taxon>
        <taxon>Trypanosomatidae</taxon>
        <taxon>Trypanosoma</taxon>
        <taxon>Herpetosoma</taxon>
    </lineage>
</organism>
<dbReference type="Proteomes" id="UP000031737">
    <property type="component" value="Unassembled WGS sequence"/>
</dbReference>
<reference evidence="1 2" key="1">
    <citation type="submission" date="2013-07" db="EMBL/GenBank/DDBJ databases">
        <authorList>
            <person name="Stoco P.H."/>
            <person name="Wagner G."/>
            <person name="Gerber A."/>
            <person name="Zaha A."/>
            <person name="Thompson C."/>
            <person name="Bartholomeu D.C."/>
            <person name="Luckemeyer D.D."/>
            <person name="Bahia D."/>
            <person name="Loreto E."/>
            <person name="Prestes E.B."/>
            <person name="Lima F.M."/>
            <person name="Rodrigues-Luiz G."/>
            <person name="Vallejo G.A."/>
            <person name="Filho J.F."/>
            <person name="Monteiro K.M."/>
            <person name="Tyler K.M."/>
            <person name="de Almeida L.G."/>
            <person name="Ortiz M.F."/>
            <person name="Siervo M.A."/>
            <person name="de Moraes M.H."/>
            <person name="Cunha O.L."/>
            <person name="Mendonca-Neto R."/>
            <person name="Silva R."/>
            <person name="Teixeira S.M."/>
            <person name="Murta S.M."/>
            <person name="Sincero T.C."/>
            <person name="Mendes T.A."/>
            <person name="Urmenyi T.P."/>
            <person name="Silva V.G."/>
            <person name="da Rocha W.D."/>
            <person name="Andersson B."/>
            <person name="Romanha A.J."/>
            <person name="Steindel M."/>
            <person name="de Vasconcelos A.T."/>
            <person name="Grisard E.C."/>
        </authorList>
    </citation>
    <scope>NUCLEOTIDE SEQUENCE [LARGE SCALE GENOMIC DNA]</scope>
    <source>
        <strain evidence="1 2">SC58</strain>
    </source>
</reference>
<dbReference type="EMBL" id="AUPL01008181">
    <property type="protein sequence ID" value="ESL04879.1"/>
    <property type="molecule type" value="Genomic_DNA"/>
</dbReference>
<dbReference type="VEuPathDB" id="TriTrypDB:TRSC58_07576"/>
<accession>A0A061IRU2</accession>